<dbReference type="PIRSF" id="PIRSF000193">
    <property type="entry name" value="Pyrrol-5-carb_rd"/>
    <property type="match status" value="1"/>
</dbReference>
<dbReference type="GO" id="GO:0004735">
    <property type="term" value="F:pyrroline-5-carboxylate reductase activity"/>
    <property type="evidence" value="ECO:0007669"/>
    <property type="project" value="UniProtKB-EC"/>
</dbReference>
<dbReference type="PANTHER" id="PTHR11645">
    <property type="entry name" value="PYRROLINE-5-CARBOXYLATE REDUCTASE"/>
    <property type="match status" value="1"/>
</dbReference>
<evidence type="ECO:0000313" key="7">
    <source>
        <dbReference type="Proteomes" id="UP001179280"/>
    </source>
</evidence>
<dbReference type="Pfam" id="PF03807">
    <property type="entry name" value="F420_oxidored"/>
    <property type="match status" value="1"/>
</dbReference>
<comment type="catalytic activity">
    <reaction evidence="2">
        <text>L-proline + NADP(+) = (S)-1-pyrroline-5-carboxylate + NADPH + 2 H(+)</text>
        <dbReference type="Rhea" id="RHEA:14109"/>
        <dbReference type="ChEBI" id="CHEBI:15378"/>
        <dbReference type="ChEBI" id="CHEBI:17388"/>
        <dbReference type="ChEBI" id="CHEBI:57783"/>
        <dbReference type="ChEBI" id="CHEBI:58349"/>
        <dbReference type="ChEBI" id="CHEBI:60039"/>
        <dbReference type="EC" id="1.5.1.2"/>
    </reaction>
</comment>
<dbReference type="Gene3D" id="1.10.3730.10">
    <property type="entry name" value="ProC C-terminal domain-like"/>
    <property type="match status" value="1"/>
</dbReference>
<dbReference type="Gene3D" id="3.40.50.720">
    <property type="entry name" value="NAD(P)-binding Rossmann-like Domain"/>
    <property type="match status" value="1"/>
</dbReference>
<comment type="pathway">
    <text evidence="2">Amino-acid biosynthesis; L-proline biosynthesis; L-proline from L-glutamate 5-semialdehyde: step 1/1.</text>
</comment>
<accession>A0ABS2STN7</accession>
<proteinExistence type="inferred from homology"/>
<evidence type="ECO:0000259" key="5">
    <source>
        <dbReference type="Pfam" id="PF14748"/>
    </source>
</evidence>
<sequence length="277" mass="30037">MTQAIACIGAGSMAEAIIGGLCAGTLNPNISVTNLSDESKLIHLEETYQVTTSTDYEETLKNKQVILLAVKPHHLYDAIQCITPYLQQNQLVISVVAGVTLATLERWLPENTSIIRAMPNTSAKVHASATALALGSSATGAQLHIATELFSSIGSVQIVTDEQMNVTTGIAGSGPAYFYLVAEAMIEAAMEENFPADEARSFVTQTMFGAAIRLRQTEKSPKVLYEEIMSPNGTTEAAIHFLKHNGVDRTFKEAIHKAIHRSRELAQRFAYDPAKKE</sequence>
<comment type="subcellular location">
    <subcellularLocation>
        <location evidence="2">Cytoplasm</location>
    </subcellularLocation>
</comment>
<dbReference type="SUPFAM" id="SSF51735">
    <property type="entry name" value="NAD(P)-binding Rossmann-fold domains"/>
    <property type="match status" value="1"/>
</dbReference>
<dbReference type="SUPFAM" id="SSF48179">
    <property type="entry name" value="6-phosphogluconate dehydrogenase C-terminal domain-like"/>
    <property type="match status" value="1"/>
</dbReference>
<keyword evidence="2" id="KW-0641">Proline biosynthesis</keyword>
<evidence type="ECO:0000256" key="1">
    <source>
        <dbReference type="ARBA" id="ARBA00005525"/>
    </source>
</evidence>
<feature type="domain" description="Pyrroline-5-carboxylate reductase catalytic N-terminal" evidence="4">
    <location>
        <begin position="5"/>
        <end position="98"/>
    </location>
</feature>
<keyword evidence="2" id="KW-0521">NADP</keyword>
<dbReference type="InterPro" id="IPR036291">
    <property type="entry name" value="NAD(P)-bd_dom_sf"/>
</dbReference>
<evidence type="ECO:0000259" key="4">
    <source>
        <dbReference type="Pfam" id="PF03807"/>
    </source>
</evidence>
<evidence type="ECO:0000256" key="2">
    <source>
        <dbReference type="HAMAP-Rule" id="MF_01925"/>
    </source>
</evidence>
<keyword evidence="2" id="KW-0028">Amino-acid biosynthesis</keyword>
<dbReference type="NCBIfam" id="TIGR00112">
    <property type="entry name" value="proC"/>
    <property type="match status" value="1"/>
</dbReference>
<dbReference type="RefSeq" id="WP_204465316.1">
    <property type="nucleotide sequence ID" value="NZ_JAFBCV010000003.1"/>
</dbReference>
<dbReference type="InterPro" id="IPR008927">
    <property type="entry name" value="6-PGluconate_DH-like_C_sf"/>
</dbReference>
<dbReference type="InterPro" id="IPR029036">
    <property type="entry name" value="P5CR_dimer"/>
</dbReference>
<comment type="caution">
    <text evidence="6">The sequence shown here is derived from an EMBL/GenBank/DDBJ whole genome shotgun (WGS) entry which is preliminary data.</text>
</comment>
<dbReference type="Proteomes" id="UP001179280">
    <property type="component" value="Unassembled WGS sequence"/>
</dbReference>
<keyword evidence="2" id="KW-0963">Cytoplasm</keyword>
<dbReference type="HAMAP" id="MF_01925">
    <property type="entry name" value="P5C_reductase"/>
    <property type="match status" value="1"/>
</dbReference>
<gene>
    <name evidence="2" type="primary">proC</name>
    <name evidence="6" type="ORF">JOC54_001416</name>
</gene>
<keyword evidence="7" id="KW-1185">Reference proteome</keyword>
<dbReference type="EC" id="1.5.1.2" evidence="2 3"/>
<evidence type="ECO:0000313" key="6">
    <source>
        <dbReference type="EMBL" id="MBM7838185.1"/>
    </source>
</evidence>
<protein>
    <recommendedName>
        <fullName evidence="2 3">Pyrroline-5-carboxylate reductase</fullName>
        <shortName evidence="2">P5C reductase</shortName>
        <shortName evidence="2">P5CR</shortName>
        <ecNumber evidence="2 3">1.5.1.2</ecNumber>
    </recommendedName>
    <alternativeName>
        <fullName evidence="2">PCA reductase</fullName>
    </alternativeName>
</protein>
<comment type="similarity">
    <text evidence="1 2">Belongs to the pyrroline-5-carboxylate reductase family.</text>
</comment>
<comment type="catalytic activity">
    <reaction evidence="2">
        <text>L-proline + NAD(+) = (S)-1-pyrroline-5-carboxylate + NADH + 2 H(+)</text>
        <dbReference type="Rhea" id="RHEA:14105"/>
        <dbReference type="ChEBI" id="CHEBI:15378"/>
        <dbReference type="ChEBI" id="CHEBI:17388"/>
        <dbReference type="ChEBI" id="CHEBI:57540"/>
        <dbReference type="ChEBI" id="CHEBI:57945"/>
        <dbReference type="ChEBI" id="CHEBI:60039"/>
        <dbReference type="EC" id="1.5.1.2"/>
    </reaction>
</comment>
<comment type="function">
    <text evidence="2">Catalyzes the reduction of 1-pyrroline-5-carboxylate (PCA) to L-proline.</text>
</comment>
<evidence type="ECO:0000256" key="3">
    <source>
        <dbReference type="NCBIfam" id="TIGR00112"/>
    </source>
</evidence>
<dbReference type="InterPro" id="IPR028939">
    <property type="entry name" value="P5C_Rdtase_cat_N"/>
</dbReference>
<dbReference type="Pfam" id="PF14748">
    <property type="entry name" value="P5CR_dimer"/>
    <property type="match status" value="1"/>
</dbReference>
<reference evidence="6" key="1">
    <citation type="submission" date="2021-01" db="EMBL/GenBank/DDBJ databases">
        <title>Genomic Encyclopedia of Type Strains, Phase IV (KMG-IV): sequencing the most valuable type-strain genomes for metagenomic binning, comparative biology and taxonomic classification.</title>
        <authorList>
            <person name="Goeker M."/>
        </authorList>
    </citation>
    <scope>NUCLEOTIDE SEQUENCE</scope>
    <source>
        <strain evidence="6">DSM 21943</strain>
    </source>
</reference>
<organism evidence="6 7">
    <name type="scientific">Shouchella xiaoxiensis</name>
    <dbReference type="NCBI Taxonomy" id="766895"/>
    <lineage>
        <taxon>Bacteria</taxon>
        <taxon>Bacillati</taxon>
        <taxon>Bacillota</taxon>
        <taxon>Bacilli</taxon>
        <taxon>Bacillales</taxon>
        <taxon>Bacillaceae</taxon>
        <taxon>Shouchella</taxon>
    </lineage>
</organism>
<keyword evidence="2 6" id="KW-0560">Oxidoreductase</keyword>
<name>A0ABS2STN7_9BACI</name>
<dbReference type="EMBL" id="JAFBCV010000003">
    <property type="protein sequence ID" value="MBM7838185.1"/>
    <property type="molecule type" value="Genomic_DNA"/>
</dbReference>
<dbReference type="InterPro" id="IPR000304">
    <property type="entry name" value="Pyrroline-COOH_reductase"/>
</dbReference>
<feature type="domain" description="Pyrroline-5-carboxylate reductase dimerisation" evidence="5">
    <location>
        <begin position="162"/>
        <end position="265"/>
    </location>
</feature>
<dbReference type="PANTHER" id="PTHR11645:SF49">
    <property type="entry name" value="PYRROLINE-5-CARBOXYLATE REDUCTASE 1"/>
    <property type="match status" value="1"/>
</dbReference>